<name>A0A0E9PCN9_ANGAN</name>
<dbReference type="EMBL" id="GBXM01101338">
    <property type="protein sequence ID" value="JAH07239.1"/>
    <property type="molecule type" value="Transcribed_RNA"/>
</dbReference>
<dbReference type="AlphaFoldDB" id="A0A0E9PCN9"/>
<dbReference type="EMBL" id="GBXM01106156">
    <property type="protein sequence ID" value="JAH02421.1"/>
    <property type="molecule type" value="Transcribed_RNA"/>
</dbReference>
<dbReference type="EMBL" id="GBXM01099353">
    <property type="protein sequence ID" value="JAH09224.1"/>
    <property type="molecule type" value="Transcribed_RNA"/>
</dbReference>
<evidence type="ECO:0000313" key="1">
    <source>
        <dbReference type="EMBL" id="JAH02421.1"/>
    </source>
</evidence>
<protein>
    <submittedName>
        <fullName evidence="1">Uncharacterized protein</fullName>
    </submittedName>
</protein>
<sequence>MAIISNAIASGTTRIMDRTHIKVISIAVHLGTPIPLMRFQEATARYLSILRAHKLSTVIPTDVF</sequence>
<dbReference type="EMBL" id="GBXM01101943">
    <property type="protein sequence ID" value="JAH06634.1"/>
    <property type="molecule type" value="Transcribed_RNA"/>
</dbReference>
<dbReference type="EMBL" id="GBXM01104946">
    <property type="protein sequence ID" value="JAH03631.1"/>
    <property type="molecule type" value="Transcribed_RNA"/>
</dbReference>
<proteinExistence type="predicted"/>
<reference evidence="1" key="1">
    <citation type="submission" date="2014-11" db="EMBL/GenBank/DDBJ databases">
        <authorList>
            <person name="Amaro Gonzalez C."/>
        </authorList>
    </citation>
    <scope>NUCLEOTIDE SEQUENCE</scope>
</reference>
<organism evidence="1">
    <name type="scientific">Anguilla anguilla</name>
    <name type="common">European freshwater eel</name>
    <name type="synonym">Muraena anguilla</name>
    <dbReference type="NCBI Taxonomy" id="7936"/>
    <lineage>
        <taxon>Eukaryota</taxon>
        <taxon>Metazoa</taxon>
        <taxon>Chordata</taxon>
        <taxon>Craniata</taxon>
        <taxon>Vertebrata</taxon>
        <taxon>Euteleostomi</taxon>
        <taxon>Actinopterygii</taxon>
        <taxon>Neopterygii</taxon>
        <taxon>Teleostei</taxon>
        <taxon>Anguilliformes</taxon>
        <taxon>Anguillidae</taxon>
        <taxon>Anguilla</taxon>
    </lineage>
</organism>
<dbReference type="EMBL" id="GBXM01094592">
    <property type="protein sequence ID" value="JAH13985.1"/>
    <property type="molecule type" value="Transcribed_RNA"/>
</dbReference>
<reference evidence="1" key="2">
    <citation type="journal article" date="2015" name="Fish Shellfish Immunol.">
        <title>Early steps in the European eel (Anguilla anguilla)-Vibrio vulnificus interaction in the gills: Role of the RtxA13 toxin.</title>
        <authorList>
            <person name="Callol A."/>
            <person name="Pajuelo D."/>
            <person name="Ebbesson L."/>
            <person name="Teles M."/>
            <person name="MacKenzie S."/>
            <person name="Amaro C."/>
        </authorList>
    </citation>
    <scope>NUCLEOTIDE SEQUENCE</scope>
</reference>
<accession>A0A0E9PCN9</accession>